<protein>
    <submittedName>
        <fullName evidence="11">MgtC/SapB family protein</fullName>
    </submittedName>
</protein>
<evidence type="ECO:0000313" key="11">
    <source>
        <dbReference type="EMBL" id="QBD76272.1"/>
    </source>
</evidence>
<dbReference type="KEGG" id="kbs:EPA93_09725"/>
<feature type="transmembrane region" description="Helical" evidence="8">
    <location>
        <begin position="58"/>
        <end position="77"/>
    </location>
</feature>
<keyword evidence="5 8" id="KW-1133">Transmembrane helix</keyword>
<gene>
    <name evidence="11" type="ORF">EPA93_09725</name>
</gene>
<dbReference type="AlphaFoldDB" id="A0A4P6JMM2"/>
<evidence type="ECO:0000256" key="1">
    <source>
        <dbReference type="ARBA" id="ARBA00004651"/>
    </source>
</evidence>
<dbReference type="EMBL" id="CP035758">
    <property type="protein sequence ID" value="QBD76272.1"/>
    <property type="molecule type" value="Genomic_DNA"/>
</dbReference>
<evidence type="ECO:0000313" key="12">
    <source>
        <dbReference type="Proteomes" id="UP000290365"/>
    </source>
</evidence>
<accession>A0A4P6JMM2</accession>
<dbReference type="Proteomes" id="UP000290365">
    <property type="component" value="Chromosome"/>
</dbReference>
<evidence type="ECO:0000256" key="4">
    <source>
        <dbReference type="ARBA" id="ARBA00022692"/>
    </source>
</evidence>
<evidence type="ECO:0000256" key="7">
    <source>
        <dbReference type="SAM" id="MobiDB-lite"/>
    </source>
</evidence>
<feature type="domain" description="MgtC/SapB/SrpB/YhiD N-terminal" evidence="9">
    <location>
        <begin position="10"/>
        <end position="129"/>
    </location>
</feature>
<organism evidence="11 12">
    <name type="scientific">Ktedonosporobacter rubrisoli</name>
    <dbReference type="NCBI Taxonomy" id="2509675"/>
    <lineage>
        <taxon>Bacteria</taxon>
        <taxon>Bacillati</taxon>
        <taxon>Chloroflexota</taxon>
        <taxon>Ktedonobacteria</taxon>
        <taxon>Ktedonobacterales</taxon>
        <taxon>Ktedonosporobacteraceae</taxon>
        <taxon>Ktedonosporobacter</taxon>
    </lineage>
</organism>
<dbReference type="PANTHER" id="PTHR33778">
    <property type="entry name" value="PROTEIN MGTC"/>
    <property type="match status" value="1"/>
</dbReference>
<evidence type="ECO:0000256" key="6">
    <source>
        <dbReference type="ARBA" id="ARBA00023136"/>
    </source>
</evidence>
<feature type="domain" description="MgtC-like C-terminal" evidence="10">
    <location>
        <begin position="145"/>
        <end position="222"/>
    </location>
</feature>
<keyword evidence="12" id="KW-1185">Reference proteome</keyword>
<keyword evidence="3" id="KW-1003">Cell membrane</keyword>
<reference evidence="11 12" key="1">
    <citation type="submission" date="2019-01" db="EMBL/GenBank/DDBJ databases">
        <title>Ktedonosporobacter rubrisoli SCAWS-G2.</title>
        <authorList>
            <person name="Huang Y."/>
            <person name="Yan B."/>
        </authorList>
    </citation>
    <scope>NUCLEOTIDE SEQUENCE [LARGE SCALE GENOMIC DNA]</scope>
    <source>
        <strain evidence="11 12">SCAWS-G2</strain>
    </source>
</reference>
<dbReference type="Pfam" id="PF02308">
    <property type="entry name" value="MgtC"/>
    <property type="match status" value="1"/>
</dbReference>
<dbReference type="RefSeq" id="WP_129886899.1">
    <property type="nucleotide sequence ID" value="NZ_CP035758.1"/>
</dbReference>
<evidence type="ECO:0000259" key="10">
    <source>
        <dbReference type="Pfam" id="PF21770"/>
    </source>
</evidence>
<proteinExistence type="inferred from homology"/>
<evidence type="ECO:0000256" key="2">
    <source>
        <dbReference type="ARBA" id="ARBA00009298"/>
    </source>
</evidence>
<comment type="similarity">
    <text evidence="2">Belongs to the MgtC/SapB family.</text>
</comment>
<name>A0A4P6JMM2_KTERU</name>
<dbReference type="Gene3D" id="3.30.70.260">
    <property type="match status" value="1"/>
</dbReference>
<dbReference type="InterPro" id="IPR003416">
    <property type="entry name" value="MgtC/SapB/SrpB/YhiD_fam"/>
</dbReference>
<evidence type="ECO:0000256" key="8">
    <source>
        <dbReference type="SAM" id="Phobius"/>
    </source>
</evidence>
<dbReference type="InterPro" id="IPR048640">
    <property type="entry name" value="MgtC-like_C"/>
</dbReference>
<comment type="subcellular location">
    <subcellularLocation>
        <location evidence="1">Cell membrane</location>
        <topology evidence="1">Multi-pass membrane protein</topology>
    </subcellularLocation>
</comment>
<dbReference type="OrthoDB" id="9811198at2"/>
<keyword evidence="6 8" id="KW-0472">Membrane</keyword>
<evidence type="ECO:0000256" key="3">
    <source>
        <dbReference type="ARBA" id="ARBA00022475"/>
    </source>
</evidence>
<dbReference type="PRINTS" id="PR01837">
    <property type="entry name" value="MGTCSAPBPROT"/>
</dbReference>
<dbReference type="Pfam" id="PF21770">
    <property type="entry name" value="MgtC_SapB_C"/>
    <property type="match status" value="1"/>
</dbReference>
<dbReference type="PANTHER" id="PTHR33778:SF3">
    <property type="entry name" value="PROTEIN MGTC"/>
    <property type="match status" value="1"/>
</dbReference>
<keyword evidence="4 8" id="KW-0812">Transmembrane</keyword>
<dbReference type="InterPro" id="IPR049177">
    <property type="entry name" value="MgtC_SapB_SrpB_YhiD_N"/>
</dbReference>
<dbReference type="GO" id="GO:0005886">
    <property type="term" value="C:plasma membrane"/>
    <property type="evidence" value="ECO:0007669"/>
    <property type="project" value="UniProtKB-SubCell"/>
</dbReference>
<evidence type="ECO:0000256" key="5">
    <source>
        <dbReference type="ARBA" id="ARBA00022989"/>
    </source>
</evidence>
<sequence length="251" mass="27253">MSLLDFLLKLLTALGCGILIGLERQYRQRQAGLRTSALVATGSSLFVLMAELTKVADLTVAAQVVSGVGFLCAGVILRDGLSIRGLNTAGTLWCASGVGVLAGLGYYLPAFIGAAVVFLANIMLRPLARIIDRTSKDSVEVPVHYLVRVTCLSPREPHIRSLLLHSIDQNTVIIRSLQSEDCPDPARVEIRADLYSEGRKDAALEQIVARVSLEESVSAVRWEIATDEEKVPENMLNPSRDLGQDILDENE</sequence>
<feature type="region of interest" description="Disordered" evidence="7">
    <location>
        <begin position="230"/>
        <end position="251"/>
    </location>
</feature>
<evidence type="ECO:0000259" key="9">
    <source>
        <dbReference type="Pfam" id="PF02308"/>
    </source>
</evidence>